<dbReference type="EMBL" id="OU896712">
    <property type="protein sequence ID" value="CAG9822956.1"/>
    <property type="molecule type" value="Genomic_DNA"/>
</dbReference>
<evidence type="ECO:0000313" key="2">
    <source>
        <dbReference type="EMBL" id="CAG9822956.1"/>
    </source>
</evidence>
<name>A0A9N9SH29_PHACE</name>
<evidence type="ECO:0000256" key="1">
    <source>
        <dbReference type="SAM" id="MobiDB-lite"/>
    </source>
</evidence>
<reference evidence="2" key="1">
    <citation type="submission" date="2022-01" db="EMBL/GenBank/DDBJ databases">
        <authorList>
            <person name="King R."/>
        </authorList>
    </citation>
    <scope>NUCLEOTIDE SEQUENCE</scope>
</reference>
<organism evidence="2 3">
    <name type="scientific">Phaedon cochleariae</name>
    <name type="common">Mustard beetle</name>
    <dbReference type="NCBI Taxonomy" id="80249"/>
    <lineage>
        <taxon>Eukaryota</taxon>
        <taxon>Metazoa</taxon>
        <taxon>Ecdysozoa</taxon>
        <taxon>Arthropoda</taxon>
        <taxon>Hexapoda</taxon>
        <taxon>Insecta</taxon>
        <taxon>Pterygota</taxon>
        <taxon>Neoptera</taxon>
        <taxon>Endopterygota</taxon>
        <taxon>Coleoptera</taxon>
        <taxon>Polyphaga</taxon>
        <taxon>Cucujiformia</taxon>
        <taxon>Chrysomeloidea</taxon>
        <taxon>Chrysomelidae</taxon>
        <taxon>Chrysomelinae</taxon>
        <taxon>Chrysomelini</taxon>
        <taxon>Phaedon</taxon>
    </lineage>
</organism>
<gene>
    <name evidence="2" type="ORF">PHAECO_LOCUS10240</name>
</gene>
<dbReference type="AlphaFoldDB" id="A0A9N9SH29"/>
<keyword evidence="3" id="KW-1185">Reference proteome</keyword>
<feature type="compositionally biased region" description="Basic and acidic residues" evidence="1">
    <location>
        <begin position="115"/>
        <end position="124"/>
    </location>
</feature>
<proteinExistence type="predicted"/>
<dbReference type="PANTHER" id="PTHR21261">
    <property type="entry name" value="BEAT PROTEIN"/>
    <property type="match status" value="1"/>
</dbReference>
<sequence length="124" mass="13651">MTTSTSSSGLRCPCQLHVRTIEVGRPAPSERLRIPVSSGDLGNVALGREGLESTVLGLEFIVRQKHFKRGNMKLKCLATISNVYLVSNEESMERERPQKAAVMESRGTATPLGSRADRVQGKYY</sequence>
<dbReference type="Proteomes" id="UP001153737">
    <property type="component" value="Chromosome 6"/>
</dbReference>
<dbReference type="OrthoDB" id="10015491at2759"/>
<evidence type="ECO:0000313" key="3">
    <source>
        <dbReference type="Proteomes" id="UP001153737"/>
    </source>
</evidence>
<accession>A0A9N9SH29</accession>
<reference evidence="2" key="2">
    <citation type="submission" date="2022-10" db="EMBL/GenBank/DDBJ databases">
        <authorList>
            <consortium name="ENA_rothamsted_submissions"/>
            <consortium name="culmorum"/>
            <person name="King R."/>
        </authorList>
    </citation>
    <scope>NUCLEOTIDE SEQUENCE</scope>
</reference>
<dbReference type="GO" id="GO:0008045">
    <property type="term" value="P:motor neuron axon guidance"/>
    <property type="evidence" value="ECO:0007669"/>
    <property type="project" value="TreeGrafter"/>
</dbReference>
<protein>
    <submittedName>
        <fullName evidence="2">Uncharacterized protein</fullName>
    </submittedName>
</protein>
<dbReference type="PANTHER" id="PTHR21261:SF15">
    <property type="entry name" value="BEATEN PATH IIIA, ISOFORM D-RELATED"/>
    <property type="match status" value="1"/>
</dbReference>
<feature type="region of interest" description="Disordered" evidence="1">
    <location>
        <begin position="92"/>
        <end position="124"/>
    </location>
</feature>